<dbReference type="EMBL" id="ALBS01000038">
    <property type="protein sequence ID" value="EJT51993.1"/>
    <property type="molecule type" value="Genomic_DNA"/>
</dbReference>
<dbReference type="Proteomes" id="UP000002748">
    <property type="component" value="Unassembled WGS sequence"/>
</dbReference>
<protein>
    <submittedName>
        <fullName evidence="1">Uncharacterized protein</fullName>
    </submittedName>
</protein>
<reference evidence="1 2" key="1">
    <citation type="journal article" date="2012" name="Eukaryot. Cell">
        <title>Draft genome sequence of CBS 2479, the standard type strain of Trichosporon asahii.</title>
        <authorList>
            <person name="Yang R.Y."/>
            <person name="Li H.T."/>
            <person name="Zhu H."/>
            <person name="Zhou G.P."/>
            <person name="Wang M."/>
            <person name="Wang L."/>
        </authorList>
    </citation>
    <scope>NUCLEOTIDE SEQUENCE [LARGE SCALE GENOMIC DNA]</scope>
    <source>
        <strain evidence="2">ATCC 90039 / CBS 2479 / JCM 2466 / KCTC 7840 / NCYC 2677 / UAMH 7654</strain>
    </source>
</reference>
<comment type="caution">
    <text evidence="1">The sequence shown here is derived from an EMBL/GenBank/DDBJ whole genome shotgun (WGS) entry which is preliminary data.</text>
</comment>
<dbReference type="VEuPathDB" id="FungiDB:A1Q1_06799"/>
<sequence>MAETDDTTSIPDFTLNHDPNTMALTLDAIYNTAEDAVSFWDVTRYDTRKSEFLLYYPLDHEGHKDRRPHWWLQRIKLDLPLNHYLFCLNNVPEVTELRDDKQCWKEFLDFLVPVPVEGHRASAQQKEFDRLQKLRDEHKSWCFLDIVLMHVVYSLTLKGKGRPTGAPSQTPIEIFGGRQVNTADDMQLRKAFGILVSFAPNMAYIRTQTIPKDANGNLCHVPKILRCYKTDDNHTNEPSHWMVVRCDRCDGPNPMLCCFVPTGHSRTGKCLRCKSQPCTFIPISGAALARINLGKLAGAAMRDSEEGQKDLRQAMQQAFNQIG</sequence>
<dbReference type="AlphaFoldDB" id="J5RDA4"/>
<name>J5RDA4_TRIAS</name>
<proteinExistence type="predicted"/>
<dbReference type="RefSeq" id="XP_014183323.1">
    <property type="nucleotide sequence ID" value="XM_014327848.1"/>
</dbReference>
<dbReference type="KEGG" id="tasa:A1Q1_06799"/>
<gene>
    <name evidence="1" type="ORF">A1Q1_06799</name>
</gene>
<organism evidence="1 2">
    <name type="scientific">Trichosporon asahii var. asahii (strain ATCC 90039 / CBS 2479 / JCM 2466 / KCTC 7840 / NBRC 103889/ NCYC 2677 / UAMH 7654)</name>
    <name type="common">Yeast</name>
    <dbReference type="NCBI Taxonomy" id="1186058"/>
    <lineage>
        <taxon>Eukaryota</taxon>
        <taxon>Fungi</taxon>
        <taxon>Dikarya</taxon>
        <taxon>Basidiomycota</taxon>
        <taxon>Agaricomycotina</taxon>
        <taxon>Tremellomycetes</taxon>
        <taxon>Trichosporonales</taxon>
        <taxon>Trichosporonaceae</taxon>
        <taxon>Trichosporon</taxon>
    </lineage>
</organism>
<evidence type="ECO:0000313" key="2">
    <source>
        <dbReference type="Proteomes" id="UP000002748"/>
    </source>
</evidence>
<dbReference type="HOGENOM" id="CLU_861039_0_0_1"/>
<accession>J5RDA4</accession>
<dbReference type="GeneID" id="25990311"/>
<evidence type="ECO:0000313" key="1">
    <source>
        <dbReference type="EMBL" id="EJT51993.1"/>
    </source>
</evidence>